<dbReference type="SUPFAM" id="SSF48264">
    <property type="entry name" value="Cytochrome P450"/>
    <property type="match status" value="1"/>
</dbReference>
<dbReference type="AlphaFoldDB" id="A0A6P4CPH9"/>
<evidence type="ECO:0000256" key="2">
    <source>
        <dbReference type="ARBA" id="ARBA00022723"/>
    </source>
</evidence>
<keyword evidence="5" id="KW-0503">Monooxygenase</keyword>
<dbReference type="FunFam" id="1.10.630.10:FF:000011">
    <property type="entry name" value="Cytochrome P450 83B1"/>
    <property type="match status" value="1"/>
</dbReference>
<name>A0A6P4CPH9_ARADU</name>
<dbReference type="GeneID" id="107478896"/>
<dbReference type="InterPro" id="IPR017972">
    <property type="entry name" value="Cyt_P450_CS"/>
</dbReference>
<organism evidence="7 8">
    <name type="scientific">Arachis duranensis</name>
    <name type="common">Wild peanut</name>
    <dbReference type="NCBI Taxonomy" id="130453"/>
    <lineage>
        <taxon>Eukaryota</taxon>
        <taxon>Viridiplantae</taxon>
        <taxon>Streptophyta</taxon>
        <taxon>Embryophyta</taxon>
        <taxon>Tracheophyta</taxon>
        <taxon>Spermatophyta</taxon>
        <taxon>Magnoliopsida</taxon>
        <taxon>eudicotyledons</taxon>
        <taxon>Gunneridae</taxon>
        <taxon>Pentapetalae</taxon>
        <taxon>rosids</taxon>
        <taxon>fabids</taxon>
        <taxon>Fabales</taxon>
        <taxon>Fabaceae</taxon>
        <taxon>Papilionoideae</taxon>
        <taxon>50 kb inversion clade</taxon>
        <taxon>dalbergioids sensu lato</taxon>
        <taxon>Dalbergieae</taxon>
        <taxon>Pterocarpus clade</taxon>
        <taxon>Arachis</taxon>
    </lineage>
</organism>
<evidence type="ECO:0000313" key="7">
    <source>
        <dbReference type="Proteomes" id="UP000515211"/>
    </source>
</evidence>
<dbReference type="CDD" id="cd11072">
    <property type="entry name" value="CYP71-like"/>
    <property type="match status" value="1"/>
</dbReference>
<dbReference type="Gene3D" id="1.10.630.10">
    <property type="entry name" value="Cytochrome P450"/>
    <property type="match status" value="1"/>
</dbReference>
<protein>
    <submittedName>
        <fullName evidence="8">Cytochrome P450 71A1</fullName>
    </submittedName>
</protein>
<dbReference type="GO" id="GO:0020037">
    <property type="term" value="F:heme binding"/>
    <property type="evidence" value="ECO:0007669"/>
    <property type="project" value="InterPro"/>
</dbReference>
<evidence type="ECO:0000256" key="6">
    <source>
        <dbReference type="SAM" id="Phobius"/>
    </source>
</evidence>
<keyword evidence="2 4" id="KW-0479">Metal-binding</keyword>
<dbReference type="OrthoDB" id="1470350at2759"/>
<keyword evidence="7" id="KW-1185">Reference proteome</keyword>
<evidence type="ECO:0000256" key="4">
    <source>
        <dbReference type="PIRSR" id="PIRSR602401-1"/>
    </source>
</evidence>
<proteinExistence type="inferred from homology"/>
<gene>
    <name evidence="8" type="primary">LOC107478896</name>
</gene>
<keyword evidence="6" id="KW-0472">Membrane</keyword>
<accession>A0A6P4CPH9</accession>
<dbReference type="PRINTS" id="PR00463">
    <property type="entry name" value="EP450I"/>
</dbReference>
<sequence length="563" mass="65189">MIIIEMMNGRTIITIMDPNVLSYVRRKLLPYNIDDAMFFIISTFIIIILLLLFFHKLKIRRTKLKLPPCPPKLPFIGNYHQLGTLPHRTFQSLSKTYGPLILLYLGHLRVLVVSSVELAKEVMQTNDVVFANRPHHTATRVLLYGCKDIAFESYGEAWRQKRKICVLELLSAKKVQLLQYIKEEEVTILINKLRESCMNINNSSYSNSTNYVNLSEIIITTTNNIVSRCIFGRKYHDLEGNNNKDNKNKNKNKNNFRFGEIVRKVMSHLLDLGVGDLFPMLGWVDVLISGRVKRYRDTFEVLDAFFDHVIEEHKMASKEDDHNNKMKDFVDTLLQHQKAIMVDFELGDDDVKALILDMFLGGSDTTSSTLEWAFTELMRSPIKMKKAQEEVRRVIGNKSKLEENDINQMNYLKCVIKETLRLHPAAPLLTPRETTCKTKLQGYDIPQKTMVYVNVWAIQRDPQIWQEPDEFIPERFEDNEVNFNGKCFEFLPFGSGRRKCPGMTFGLTSVEYVLANLLCWFDWKLPNQSGVPGHALDMSETFGLTVNRKVPLYLQPIMPRCDI</sequence>
<dbReference type="RefSeq" id="XP_015954535.1">
    <property type="nucleotide sequence ID" value="XM_016099049.3"/>
</dbReference>
<dbReference type="PROSITE" id="PS00086">
    <property type="entry name" value="CYTOCHROME_P450"/>
    <property type="match status" value="1"/>
</dbReference>
<evidence type="ECO:0000313" key="8">
    <source>
        <dbReference type="RefSeq" id="XP_015954535.1"/>
    </source>
</evidence>
<dbReference type="PRINTS" id="PR00385">
    <property type="entry name" value="P450"/>
</dbReference>
<feature type="binding site" description="axial binding residue" evidence="4">
    <location>
        <position position="500"/>
    </location>
    <ligand>
        <name>heme</name>
        <dbReference type="ChEBI" id="CHEBI:30413"/>
    </ligand>
    <ligandPart>
        <name>Fe</name>
        <dbReference type="ChEBI" id="CHEBI:18248"/>
    </ligandPart>
</feature>
<evidence type="ECO:0000256" key="1">
    <source>
        <dbReference type="ARBA" id="ARBA00010617"/>
    </source>
</evidence>
<dbReference type="Proteomes" id="UP000515211">
    <property type="component" value="Chromosome 3"/>
</dbReference>
<feature type="transmembrane region" description="Helical" evidence="6">
    <location>
        <begin position="36"/>
        <end position="54"/>
    </location>
</feature>
<dbReference type="PANTHER" id="PTHR47955">
    <property type="entry name" value="CYTOCHROME P450 FAMILY 71 PROTEIN"/>
    <property type="match status" value="1"/>
</dbReference>
<evidence type="ECO:0000256" key="5">
    <source>
        <dbReference type="RuleBase" id="RU000461"/>
    </source>
</evidence>
<keyword evidence="6" id="KW-1133">Transmembrane helix</keyword>
<comment type="similarity">
    <text evidence="1 5">Belongs to the cytochrome P450 family.</text>
</comment>
<keyword evidence="5" id="KW-0560">Oxidoreductase</keyword>
<dbReference type="GO" id="GO:0016705">
    <property type="term" value="F:oxidoreductase activity, acting on paired donors, with incorporation or reduction of molecular oxygen"/>
    <property type="evidence" value="ECO:0007669"/>
    <property type="project" value="InterPro"/>
</dbReference>
<keyword evidence="3 4" id="KW-0408">Iron</keyword>
<keyword evidence="6" id="KW-0812">Transmembrane</keyword>
<dbReference type="InterPro" id="IPR001128">
    <property type="entry name" value="Cyt_P450"/>
</dbReference>
<comment type="cofactor">
    <cofactor evidence="4">
        <name>heme</name>
        <dbReference type="ChEBI" id="CHEBI:30413"/>
    </cofactor>
</comment>
<keyword evidence="4 5" id="KW-0349">Heme</keyword>
<dbReference type="GO" id="GO:0004497">
    <property type="term" value="F:monooxygenase activity"/>
    <property type="evidence" value="ECO:0007669"/>
    <property type="project" value="UniProtKB-KW"/>
</dbReference>
<reference evidence="7" key="1">
    <citation type="journal article" date="2016" name="Nat. Genet.">
        <title>The genome sequences of Arachis duranensis and Arachis ipaensis, the diploid ancestors of cultivated peanut.</title>
        <authorList>
            <person name="Bertioli D.J."/>
            <person name="Cannon S.B."/>
            <person name="Froenicke L."/>
            <person name="Huang G."/>
            <person name="Farmer A.D."/>
            <person name="Cannon E.K."/>
            <person name="Liu X."/>
            <person name="Gao D."/>
            <person name="Clevenger J."/>
            <person name="Dash S."/>
            <person name="Ren L."/>
            <person name="Moretzsohn M.C."/>
            <person name="Shirasawa K."/>
            <person name="Huang W."/>
            <person name="Vidigal B."/>
            <person name="Abernathy B."/>
            <person name="Chu Y."/>
            <person name="Niederhuth C.E."/>
            <person name="Umale P."/>
            <person name="Araujo A.C."/>
            <person name="Kozik A."/>
            <person name="Kim K.D."/>
            <person name="Burow M.D."/>
            <person name="Varshney R.K."/>
            <person name="Wang X."/>
            <person name="Zhang X."/>
            <person name="Barkley N."/>
            <person name="Guimaraes P.M."/>
            <person name="Isobe S."/>
            <person name="Guo B."/>
            <person name="Liao B."/>
            <person name="Stalker H.T."/>
            <person name="Schmitz R.J."/>
            <person name="Scheffler B.E."/>
            <person name="Leal-Bertioli S.C."/>
            <person name="Xun X."/>
            <person name="Jackson S.A."/>
            <person name="Michelmore R."/>
            <person name="Ozias-Akins P."/>
        </authorList>
    </citation>
    <scope>NUCLEOTIDE SEQUENCE [LARGE SCALE GENOMIC DNA]</scope>
    <source>
        <strain evidence="7">cv. V14167</strain>
    </source>
</reference>
<dbReference type="PANTHER" id="PTHR47955:SF15">
    <property type="entry name" value="CYTOCHROME P450 71A2-LIKE"/>
    <property type="match status" value="1"/>
</dbReference>
<dbReference type="Pfam" id="PF00067">
    <property type="entry name" value="p450"/>
    <property type="match status" value="1"/>
</dbReference>
<evidence type="ECO:0000256" key="3">
    <source>
        <dbReference type="ARBA" id="ARBA00023004"/>
    </source>
</evidence>
<dbReference type="GO" id="GO:0005506">
    <property type="term" value="F:iron ion binding"/>
    <property type="evidence" value="ECO:0007669"/>
    <property type="project" value="InterPro"/>
</dbReference>
<dbReference type="InterPro" id="IPR002401">
    <property type="entry name" value="Cyt_P450_E_grp-I"/>
</dbReference>
<dbReference type="InterPro" id="IPR036396">
    <property type="entry name" value="Cyt_P450_sf"/>
</dbReference>
<reference evidence="8" key="2">
    <citation type="submission" date="2025-08" db="UniProtKB">
        <authorList>
            <consortium name="RefSeq"/>
        </authorList>
    </citation>
    <scope>IDENTIFICATION</scope>
    <source>
        <tissue evidence="8">Whole plant</tissue>
    </source>
</reference>
<dbReference type="KEGG" id="adu:107478896"/>